<feature type="compositionally biased region" description="Pro residues" evidence="1">
    <location>
        <begin position="46"/>
        <end position="55"/>
    </location>
</feature>
<evidence type="ECO:0000256" key="1">
    <source>
        <dbReference type="SAM" id="MobiDB-lite"/>
    </source>
</evidence>
<proteinExistence type="predicted"/>
<evidence type="ECO:0000313" key="3">
    <source>
        <dbReference type="EMBL" id="TDH20791.1"/>
    </source>
</evidence>
<protein>
    <recommendedName>
        <fullName evidence="5">Pilin</fullName>
    </recommendedName>
</protein>
<evidence type="ECO:0000256" key="2">
    <source>
        <dbReference type="SAM" id="SignalP"/>
    </source>
</evidence>
<organism evidence="3 4">
    <name type="scientific">Mycobacteroides franklinii</name>
    <dbReference type="NCBI Taxonomy" id="948102"/>
    <lineage>
        <taxon>Bacteria</taxon>
        <taxon>Bacillati</taxon>
        <taxon>Actinomycetota</taxon>
        <taxon>Actinomycetes</taxon>
        <taxon>Mycobacteriales</taxon>
        <taxon>Mycobacteriaceae</taxon>
        <taxon>Mycobacteroides</taxon>
    </lineage>
</organism>
<dbReference type="EMBL" id="RXLR01000016">
    <property type="protein sequence ID" value="TDH20791.1"/>
    <property type="molecule type" value="Genomic_DNA"/>
</dbReference>
<accession>A0A4R5P9S3</accession>
<feature type="chain" id="PRO_5020618880" description="Pilin" evidence="2">
    <location>
        <begin position="32"/>
        <end position="128"/>
    </location>
</feature>
<feature type="region of interest" description="Disordered" evidence="1">
    <location>
        <begin position="38"/>
        <end position="61"/>
    </location>
</feature>
<comment type="caution">
    <text evidence="3">The sequence shown here is derived from an EMBL/GenBank/DDBJ whole genome shotgun (WGS) entry which is preliminary data.</text>
</comment>
<dbReference type="Proteomes" id="UP000295627">
    <property type="component" value="Unassembled WGS sequence"/>
</dbReference>
<feature type="signal peptide" evidence="2">
    <location>
        <begin position="1"/>
        <end position="31"/>
    </location>
</feature>
<dbReference type="RefSeq" id="WP_078336547.1">
    <property type="nucleotide sequence ID" value="NZ_MAFQ01000021.1"/>
</dbReference>
<sequence length="128" mass="13332">MKKILMLGQAVLAAGVIAAPAAVMNAAPATAQPTPAPADVCFDGLNPPPPPPPLWGPWGPGTMTGCVNPDSWFGGWGWRYSGRNGSGEGGQLRAPAPPPAWKYVGPGCEYTSNSNWQYTGPDCQRTEP</sequence>
<name>A0A4R5P9S3_9MYCO</name>
<reference evidence="3 4" key="1">
    <citation type="journal article" date="2019" name="Sci. Rep.">
        <title>Extended insight into the Mycobacterium chelonae-abscessus complex through whole genome sequencing of Mycobacterium salmoniphilum outbreak and Mycobacterium salmoniphilum-like strains.</title>
        <authorList>
            <person name="Behra P.R.K."/>
            <person name="Das S."/>
            <person name="Pettersson B.M.F."/>
            <person name="Shirreff L."/>
            <person name="DuCote T."/>
            <person name="Jacobsson K.G."/>
            <person name="Ennis D.G."/>
            <person name="Kirsebom L.A."/>
        </authorList>
    </citation>
    <scope>NUCLEOTIDE SEQUENCE [LARGE SCALE GENOMIC DNA]</scope>
    <source>
        <strain evidence="3 4">DSM 45524</strain>
    </source>
</reference>
<evidence type="ECO:0008006" key="5">
    <source>
        <dbReference type="Google" id="ProtNLM"/>
    </source>
</evidence>
<evidence type="ECO:0000313" key="4">
    <source>
        <dbReference type="Proteomes" id="UP000295627"/>
    </source>
</evidence>
<gene>
    <name evidence="3" type="ORF">EJ571_14970</name>
</gene>
<keyword evidence="2" id="KW-0732">Signal</keyword>
<dbReference type="AlphaFoldDB" id="A0A4R5P9S3"/>